<name>A0ABU7XLY3_9FLAO</name>
<evidence type="ECO:0000313" key="4">
    <source>
        <dbReference type="Proteomes" id="UP001337305"/>
    </source>
</evidence>
<dbReference type="EMBL" id="JAODOP010000001">
    <property type="protein sequence ID" value="MEF3831713.1"/>
    <property type="molecule type" value="Genomic_DNA"/>
</dbReference>
<sequence length="307" mass="35936">MKIEKIKNYNQKILVILGTITIIIGIVFILKTIKETEDVGESLNVFAFRKPDSRYFKNYNPMSIRNSIVTRDLIKFQEYKDSVKGRLTKITDNKKQLQRIIDRNKLQDTIKDKYEKRINEYEKRIGILEKTIINFDILESSVCKFKLNPIDSSSGNLTYDQNENVVSINYIRNNIPNFVHEMTHAYQFLKGGIAFTKNSEKPFAIDLFDEVSAYKAQYAYDPISVIKEILSDSIVNNLIDIDTSWVRGIRDPIKKNHLYHKTHYAIKNININTPVKELDDAYPKINYDSLKLKHLYMGIITYENCKR</sequence>
<keyword evidence="1" id="KW-0175">Coiled coil</keyword>
<gene>
    <name evidence="3" type="ORF">N1F79_01100</name>
</gene>
<feature type="transmembrane region" description="Helical" evidence="2">
    <location>
        <begin position="12"/>
        <end position="30"/>
    </location>
</feature>
<reference evidence="3 4" key="1">
    <citation type="submission" date="2022-09" db="EMBL/GenBank/DDBJ databases">
        <title>Genome sequencing of Flavivirga sp. MEBiC05379.</title>
        <authorList>
            <person name="Oh H.-M."/>
            <person name="Kwon K.K."/>
            <person name="Park M.J."/>
            <person name="Yang S.-H."/>
        </authorList>
    </citation>
    <scope>NUCLEOTIDE SEQUENCE [LARGE SCALE GENOMIC DNA]</scope>
    <source>
        <strain evidence="3 4">MEBiC05379</strain>
    </source>
</reference>
<keyword evidence="2" id="KW-0812">Transmembrane</keyword>
<evidence type="ECO:0000256" key="2">
    <source>
        <dbReference type="SAM" id="Phobius"/>
    </source>
</evidence>
<accession>A0ABU7XLY3</accession>
<organism evidence="3 4">
    <name type="scientific">Flavivirga spongiicola</name>
    <dbReference type="NCBI Taxonomy" id="421621"/>
    <lineage>
        <taxon>Bacteria</taxon>
        <taxon>Pseudomonadati</taxon>
        <taxon>Bacteroidota</taxon>
        <taxon>Flavobacteriia</taxon>
        <taxon>Flavobacteriales</taxon>
        <taxon>Flavobacteriaceae</taxon>
        <taxon>Flavivirga</taxon>
    </lineage>
</organism>
<keyword evidence="4" id="KW-1185">Reference proteome</keyword>
<feature type="coiled-coil region" evidence="1">
    <location>
        <begin position="104"/>
        <end position="131"/>
    </location>
</feature>
<dbReference type="RefSeq" id="WP_303308717.1">
    <property type="nucleotide sequence ID" value="NZ_JAODOP010000001.1"/>
</dbReference>
<proteinExistence type="predicted"/>
<dbReference type="Proteomes" id="UP001337305">
    <property type="component" value="Unassembled WGS sequence"/>
</dbReference>
<keyword evidence="2" id="KW-0472">Membrane</keyword>
<comment type="caution">
    <text evidence="3">The sequence shown here is derived from an EMBL/GenBank/DDBJ whole genome shotgun (WGS) entry which is preliminary data.</text>
</comment>
<keyword evidence="2" id="KW-1133">Transmembrane helix</keyword>
<evidence type="ECO:0000313" key="3">
    <source>
        <dbReference type="EMBL" id="MEF3831713.1"/>
    </source>
</evidence>
<evidence type="ECO:0008006" key="5">
    <source>
        <dbReference type="Google" id="ProtNLM"/>
    </source>
</evidence>
<protein>
    <recommendedName>
        <fullName evidence="5">DUF4157 domain-containing protein</fullName>
    </recommendedName>
</protein>
<evidence type="ECO:0000256" key="1">
    <source>
        <dbReference type="SAM" id="Coils"/>
    </source>
</evidence>